<dbReference type="Proteomes" id="UP001054945">
    <property type="component" value="Unassembled WGS sequence"/>
</dbReference>
<reference evidence="2 3" key="1">
    <citation type="submission" date="2021-06" db="EMBL/GenBank/DDBJ databases">
        <title>Caerostris extrusa draft genome.</title>
        <authorList>
            <person name="Kono N."/>
            <person name="Arakawa K."/>
        </authorList>
    </citation>
    <scope>NUCLEOTIDE SEQUENCE [LARGE SCALE GENOMIC DNA]</scope>
</reference>
<feature type="region of interest" description="Disordered" evidence="1">
    <location>
        <begin position="1"/>
        <end position="51"/>
    </location>
</feature>
<keyword evidence="3" id="KW-1185">Reference proteome</keyword>
<comment type="caution">
    <text evidence="2">The sequence shown here is derived from an EMBL/GenBank/DDBJ whole genome shotgun (WGS) entry which is preliminary data.</text>
</comment>
<sequence>MSKKGIKNLEDKRKERKVEKEKPQKRQTESSKCKGKNFPKNPKIAPSQKTKYRRIHQAIYNGMLKNEINQSKNTEDIAVGRGR</sequence>
<evidence type="ECO:0000313" key="3">
    <source>
        <dbReference type="Proteomes" id="UP001054945"/>
    </source>
</evidence>
<organism evidence="2 3">
    <name type="scientific">Caerostris extrusa</name>
    <name type="common">Bark spider</name>
    <name type="synonym">Caerostris bankana</name>
    <dbReference type="NCBI Taxonomy" id="172846"/>
    <lineage>
        <taxon>Eukaryota</taxon>
        <taxon>Metazoa</taxon>
        <taxon>Ecdysozoa</taxon>
        <taxon>Arthropoda</taxon>
        <taxon>Chelicerata</taxon>
        <taxon>Arachnida</taxon>
        <taxon>Araneae</taxon>
        <taxon>Araneomorphae</taxon>
        <taxon>Entelegynae</taxon>
        <taxon>Araneoidea</taxon>
        <taxon>Araneidae</taxon>
        <taxon>Caerostris</taxon>
    </lineage>
</organism>
<feature type="compositionally biased region" description="Basic and acidic residues" evidence="1">
    <location>
        <begin position="7"/>
        <end position="32"/>
    </location>
</feature>
<dbReference type="EMBL" id="BPLR01002829">
    <property type="protein sequence ID" value="GIX78265.1"/>
    <property type="molecule type" value="Genomic_DNA"/>
</dbReference>
<evidence type="ECO:0000256" key="1">
    <source>
        <dbReference type="SAM" id="MobiDB-lite"/>
    </source>
</evidence>
<gene>
    <name evidence="2" type="ORF">CEXT_4841</name>
</gene>
<evidence type="ECO:0000313" key="2">
    <source>
        <dbReference type="EMBL" id="GIX78265.1"/>
    </source>
</evidence>
<dbReference type="AlphaFoldDB" id="A0AAV4N0I2"/>
<proteinExistence type="predicted"/>
<accession>A0AAV4N0I2</accession>
<protein>
    <submittedName>
        <fullName evidence="2">Uncharacterized protein</fullName>
    </submittedName>
</protein>
<name>A0AAV4N0I2_CAEEX</name>